<dbReference type="Proteomes" id="UP000198615">
    <property type="component" value="Unassembled WGS sequence"/>
</dbReference>
<dbReference type="PROSITE" id="PS50206">
    <property type="entry name" value="RHODANESE_3"/>
    <property type="match status" value="4"/>
</dbReference>
<keyword evidence="4" id="KW-1185">Reference proteome</keyword>
<keyword evidence="3" id="KW-0808">Transferase</keyword>
<feature type="domain" description="Rhodanese" evidence="2">
    <location>
        <begin position="389"/>
        <end position="476"/>
    </location>
</feature>
<dbReference type="Gene3D" id="3.40.250.10">
    <property type="entry name" value="Rhodanese-like domain"/>
    <property type="match status" value="4"/>
</dbReference>
<organism evidence="3 4">
    <name type="scientific">Thalassobaculum litoreum DSM 18839</name>
    <dbReference type="NCBI Taxonomy" id="1123362"/>
    <lineage>
        <taxon>Bacteria</taxon>
        <taxon>Pseudomonadati</taxon>
        <taxon>Pseudomonadota</taxon>
        <taxon>Alphaproteobacteria</taxon>
        <taxon>Rhodospirillales</taxon>
        <taxon>Thalassobaculaceae</taxon>
        <taxon>Thalassobaculum</taxon>
    </lineage>
</organism>
<evidence type="ECO:0000313" key="4">
    <source>
        <dbReference type="Proteomes" id="UP000198615"/>
    </source>
</evidence>
<dbReference type="InterPro" id="IPR001763">
    <property type="entry name" value="Rhodanese-like_dom"/>
</dbReference>
<dbReference type="Pfam" id="PF00581">
    <property type="entry name" value="Rhodanese"/>
    <property type="match status" value="3"/>
</dbReference>
<dbReference type="GO" id="GO:0016740">
    <property type="term" value="F:transferase activity"/>
    <property type="evidence" value="ECO:0007669"/>
    <property type="project" value="UniProtKB-KW"/>
</dbReference>
<comment type="caution">
    <text evidence="3">The sequence shown here is derived from an EMBL/GenBank/DDBJ whole genome shotgun (WGS) entry which is preliminary data.</text>
</comment>
<evidence type="ECO:0000256" key="1">
    <source>
        <dbReference type="ARBA" id="ARBA00022737"/>
    </source>
</evidence>
<sequence>MAKTIDAATLKAALDGDGEIALIDVREQAAYGASHPILAANIPLGQLELRVGEQIPRRSTPVVVEDAGEGLAERAAALLEGFGYTDVAVLDGGTKAWAVAGFELFSGMYVPSKAFGEFVEHAYDTPSVSADELKAMMESGEKLVVLDSRPMDEYRVMNIPTGIDVPGAELVYRVGQVAPDADTTVVVNCAGRTRSIIGAQSLINAGIPNKVVALRNGTMGWHLSGYQLEHGNDRTAPEPAEDILAKAVAQAEACAQRFGVKTVDADTLDAWREQRDSRTLAILDVRTLEEFEARRIADSRHAPGGQLVQATDSYLPVRNARVVLVDDRKVRALMTASWLVQLGWRDVYVLTASLDSQRTVSGRYTPEILGLDAVSEVKTVPAAAARSLAEAGAVVLDLAKALDYRDAHPEGAWWAGRVAIADNLSKIPADKAIVLTSPDGMLARFAAADLSGTGRDISVIEGGTAAWKVAGLPLQSGMTAVLSEPDDSYLRPYDRTNKAEIEKAMNDYLTWEVALVEQIKKAGGISFRHFPA</sequence>
<keyword evidence="1" id="KW-0677">Repeat</keyword>
<evidence type="ECO:0000313" key="3">
    <source>
        <dbReference type="EMBL" id="SDF14058.1"/>
    </source>
</evidence>
<dbReference type="PANTHER" id="PTHR43855:SF1">
    <property type="entry name" value="THIOSULFATE SULFURTRANSFERASE"/>
    <property type="match status" value="1"/>
</dbReference>
<dbReference type="InterPro" id="IPR051126">
    <property type="entry name" value="Thiosulfate_sulfurtransferase"/>
</dbReference>
<feature type="domain" description="Rhodanese" evidence="2">
    <location>
        <begin position="276"/>
        <end position="353"/>
    </location>
</feature>
<dbReference type="SMART" id="SM00450">
    <property type="entry name" value="RHOD"/>
    <property type="match status" value="4"/>
</dbReference>
<protein>
    <submittedName>
        <fullName evidence="3">Rhodanese-related sulfurtransferase</fullName>
    </submittedName>
</protein>
<feature type="domain" description="Rhodanese" evidence="2">
    <location>
        <begin position="16"/>
        <end position="106"/>
    </location>
</feature>
<name>A0A8G2F1E2_9PROT</name>
<feature type="domain" description="Rhodanese" evidence="2">
    <location>
        <begin position="139"/>
        <end position="230"/>
    </location>
</feature>
<dbReference type="RefSeq" id="WP_093147786.1">
    <property type="nucleotide sequence ID" value="NZ_FNBW01000001.1"/>
</dbReference>
<proteinExistence type="predicted"/>
<evidence type="ECO:0000259" key="2">
    <source>
        <dbReference type="PROSITE" id="PS50206"/>
    </source>
</evidence>
<accession>A0A8G2F1E2</accession>
<dbReference type="AlphaFoldDB" id="A0A8G2F1E2"/>
<dbReference type="PANTHER" id="PTHR43855">
    <property type="entry name" value="THIOSULFATE SULFURTRANSFERASE"/>
    <property type="match status" value="1"/>
</dbReference>
<dbReference type="SUPFAM" id="SSF52821">
    <property type="entry name" value="Rhodanese/Cell cycle control phosphatase"/>
    <property type="match status" value="4"/>
</dbReference>
<reference evidence="3 4" key="1">
    <citation type="submission" date="2016-10" db="EMBL/GenBank/DDBJ databases">
        <authorList>
            <person name="Varghese N."/>
            <person name="Submissions S."/>
        </authorList>
    </citation>
    <scope>NUCLEOTIDE SEQUENCE [LARGE SCALE GENOMIC DNA]</scope>
    <source>
        <strain evidence="3 4">DSM 18839</strain>
    </source>
</reference>
<gene>
    <name evidence="3" type="ORF">SAMN05660686_00420</name>
</gene>
<dbReference type="OrthoDB" id="9789585at2"/>
<dbReference type="EMBL" id="FNBW01000001">
    <property type="protein sequence ID" value="SDF14058.1"/>
    <property type="molecule type" value="Genomic_DNA"/>
</dbReference>
<dbReference type="InterPro" id="IPR036873">
    <property type="entry name" value="Rhodanese-like_dom_sf"/>
</dbReference>